<keyword evidence="2" id="KW-1185">Reference proteome</keyword>
<dbReference type="RefSeq" id="XP_051449552.1">
    <property type="nucleotide sequence ID" value="XM_051584944.1"/>
</dbReference>
<sequence>MLYPVTFPVQAISFDSLSHHWPCYPGFLEARYRDMDRKPHKRPRSQDLENAEQLELEEWTILQKAKRLRIGVNSPTEQYHSPEELKAESAEPLSSHLFPLRPMIISTRSQQMHNSPATPSEQQLSESSIEQYNNINSYLRSLRVMRHGDPEQDERWWEKDRNDELAMDMDDDDNQDTSEYASINNVLRQAFLARHAHER</sequence>
<evidence type="ECO:0000313" key="2">
    <source>
        <dbReference type="Proteomes" id="UP001206595"/>
    </source>
</evidence>
<reference evidence="1" key="2">
    <citation type="journal article" date="2022" name="Proc. Natl. Acad. Sci. U.S.A.">
        <title>Diploid-dominant life cycles characterize the early evolution of Fungi.</title>
        <authorList>
            <person name="Amses K.R."/>
            <person name="Simmons D.R."/>
            <person name="Longcore J.E."/>
            <person name="Mondo S.J."/>
            <person name="Seto K."/>
            <person name="Jeronimo G.H."/>
            <person name="Bonds A.E."/>
            <person name="Quandt C.A."/>
            <person name="Davis W.J."/>
            <person name="Chang Y."/>
            <person name="Federici B.A."/>
            <person name="Kuo A."/>
            <person name="LaButti K."/>
            <person name="Pangilinan J."/>
            <person name="Andreopoulos W."/>
            <person name="Tritt A."/>
            <person name="Riley R."/>
            <person name="Hundley H."/>
            <person name="Johnson J."/>
            <person name="Lipzen A."/>
            <person name="Barry K."/>
            <person name="Lang B.F."/>
            <person name="Cuomo C.A."/>
            <person name="Buchler N.E."/>
            <person name="Grigoriev I.V."/>
            <person name="Spatafora J.W."/>
            <person name="Stajich J.E."/>
            <person name="James T.Y."/>
        </authorList>
    </citation>
    <scope>NUCLEOTIDE SEQUENCE</scope>
    <source>
        <strain evidence="1">AG</strain>
    </source>
</reference>
<accession>A0AAD5EIN9</accession>
<reference evidence="1" key="1">
    <citation type="submission" date="2021-06" db="EMBL/GenBank/DDBJ databases">
        <authorList>
            <consortium name="DOE Joint Genome Institute"/>
            <person name="Mondo S.J."/>
            <person name="Amses K.R."/>
            <person name="Simmons D.R."/>
            <person name="Longcore J.E."/>
            <person name="Seto K."/>
            <person name="Alves G.H."/>
            <person name="Bonds A.E."/>
            <person name="Quandt C.A."/>
            <person name="Davis W.J."/>
            <person name="Chang Y."/>
            <person name="Letcher P.M."/>
            <person name="Powell M.J."/>
            <person name="Kuo A."/>
            <person name="Labutti K."/>
            <person name="Pangilinan J."/>
            <person name="Andreopoulos W."/>
            <person name="Tritt A."/>
            <person name="Riley R."/>
            <person name="Hundley H."/>
            <person name="Johnson J."/>
            <person name="Lipzen A."/>
            <person name="Barry K."/>
            <person name="Berbee M.L."/>
            <person name="Buchler N.E."/>
            <person name="Grigoriev I.V."/>
            <person name="Spatafora J.W."/>
            <person name="Stajich J.E."/>
            <person name="James T.Y."/>
        </authorList>
    </citation>
    <scope>NUCLEOTIDE SEQUENCE</scope>
    <source>
        <strain evidence="1">AG</strain>
    </source>
</reference>
<gene>
    <name evidence="1" type="ORF">K450DRAFT_216838</name>
</gene>
<comment type="caution">
    <text evidence="1">The sequence shown here is derived from an EMBL/GenBank/DDBJ whole genome shotgun (WGS) entry which is preliminary data.</text>
</comment>
<protein>
    <submittedName>
        <fullName evidence="1">Uncharacterized protein</fullName>
    </submittedName>
</protein>
<dbReference type="GeneID" id="75910294"/>
<proteinExistence type="predicted"/>
<name>A0AAD5EIN9_UMBRA</name>
<organism evidence="1 2">
    <name type="scientific">Umbelopsis ramanniana AG</name>
    <dbReference type="NCBI Taxonomy" id="1314678"/>
    <lineage>
        <taxon>Eukaryota</taxon>
        <taxon>Fungi</taxon>
        <taxon>Fungi incertae sedis</taxon>
        <taxon>Mucoromycota</taxon>
        <taxon>Mucoromycotina</taxon>
        <taxon>Umbelopsidomycetes</taxon>
        <taxon>Umbelopsidales</taxon>
        <taxon>Umbelopsidaceae</taxon>
        <taxon>Umbelopsis</taxon>
    </lineage>
</organism>
<evidence type="ECO:0000313" key="1">
    <source>
        <dbReference type="EMBL" id="KAI8584548.1"/>
    </source>
</evidence>
<dbReference type="EMBL" id="MU620892">
    <property type="protein sequence ID" value="KAI8584548.1"/>
    <property type="molecule type" value="Genomic_DNA"/>
</dbReference>
<dbReference type="AlphaFoldDB" id="A0AAD5EIN9"/>
<dbReference type="Proteomes" id="UP001206595">
    <property type="component" value="Unassembled WGS sequence"/>
</dbReference>